<dbReference type="Gene3D" id="3.80.10.10">
    <property type="entry name" value="Ribonuclease Inhibitor"/>
    <property type="match status" value="2"/>
</dbReference>
<protein>
    <recommendedName>
        <fullName evidence="4">Surface antigen BspA-like</fullName>
    </recommendedName>
</protein>
<evidence type="ECO:0000256" key="1">
    <source>
        <dbReference type="SAM" id="Phobius"/>
    </source>
</evidence>
<dbReference type="EMBL" id="MLAK01000830">
    <property type="protein sequence ID" value="OHT03351.1"/>
    <property type="molecule type" value="Genomic_DNA"/>
</dbReference>
<evidence type="ECO:0000313" key="2">
    <source>
        <dbReference type="EMBL" id="OHT03351.1"/>
    </source>
</evidence>
<dbReference type="SUPFAM" id="SSF52058">
    <property type="entry name" value="L domain-like"/>
    <property type="match status" value="1"/>
</dbReference>
<gene>
    <name evidence="2" type="ORF">TRFO_29272</name>
</gene>
<dbReference type="InterPro" id="IPR026906">
    <property type="entry name" value="LRR_5"/>
</dbReference>
<dbReference type="InterPro" id="IPR053139">
    <property type="entry name" value="Surface_bspA-like"/>
</dbReference>
<keyword evidence="1" id="KW-0472">Membrane</keyword>
<dbReference type="InterPro" id="IPR032675">
    <property type="entry name" value="LRR_dom_sf"/>
</dbReference>
<dbReference type="PANTHER" id="PTHR45661:SF3">
    <property type="entry name" value="IG-LIKE DOMAIN-CONTAINING PROTEIN"/>
    <property type="match status" value="1"/>
</dbReference>
<dbReference type="Proteomes" id="UP000179807">
    <property type="component" value="Unassembled WGS sequence"/>
</dbReference>
<evidence type="ECO:0008006" key="4">
    <source>
        <dbReference type="Google" id="ProtNLM"/>
    </source>
</evidence>
<dbReference type="VEuPathDB" id="TrichDB:TRFO_29272"/>
<keyword evidence="1" id="KW-0812">Transmembrane</keyword>
<dbReference type="GeneID" id="94841388"/>
<keyword evidence="1" id="KW-1133">Transmembrane helix</keyword>
<reference evidence="2" key="1">
    <citation type="submission" date="2016-10" db="EMBL/GenBank/DDBJ databases">
        <authorList>
            <person name="Benchimol M."/>
            <person name="Almeida L.G."/>
            <person name="Vasconcelos A.T."/>
            <person name="Perreira-Neves A."/>
            <person name="Rosa I.A."/>
            <person name="Tasca T."/>
            <person name="Bogo M.R."/>
            <person name="de Souza W."/>
        </authorList>
    </citation>
    <scope>NUCLEOTIDE SEQUENCE [LARGE SCALE GENOMIC DNA]</scope>
    <source>
        <strain evidence="2">K</strain>
    </source>
</reference>
<dbReference type="RefSeq" id="XP_068356487.1">
    <property type="nucleotide sequence ID" value="XM_068506684.1"/>
</dbReference>
<organism evidence="2 3">
    <name type="scientific">Tritrichomonas foetus</name>
    <dbReference type="NCBI Taxonomy" id="1144522"/>
    <lineage>
        <taxon>Eukaryota</taxon>
        <taxon>Metamonada</taxon>
        <taxon>Parabasalia</taxon>
        <taxon>Tritrichomonadida</taxon>
        <taxon>Tritrichomonadidae</taxon>
        <taxon>Tritrichomonas</taxon>
    </lineage>
</organism>
<dbReference type="Pfam" id="PF13306">
    <property type="entry name" value="LRR_5"/>
    <property type="match status" value="3"/>
</dbReference>
<proteinExistence type="predicted"/>
<accession>A0A1J4JW42</accession>
<dbReference type="PANTHER" id="PTHR45661">
    <property type="entry name" value="SURFACE ANTIGEN"/>
    <property type="match status" value="1"/>
</dbReference>
<feature type="transmembrane region" description="Helical" evidence="1">
    <location>
        <begin position="429"/>
        <end position="450"/>
    </location>
</feature>
<dbReference type="OrthoDB" id="10264456at2759"/>
<keyword evidence="3" id="KW-1185">Reference proteome</keyword>
<evidence type="ECO:0000313" key="3">
    <source>
        <dbReference type="Proteomes" id="UP000179807"/>
    </source>
</evidence>
<dbReference type="AlphaFoldDB" id="A0A1J4JW42"/>
<comment type="caution">
    <text evidence="2">The sequence shown here is derived from an EMBL/GenBank/DDBJ whole genome shotgun (WGS) entry which is preliminary data.</text>
</comment>
<sequence length="474" mass="52564">MFLFFIVSAFSLHTNIHYNGRQPLALKDTNEVQYKVDGTEMTITGDGQVTEDGVVSALQNVGMKKEELTKVSIDGPSVIDGNSFNGCQRLKEVVLSKSVENIQTRAFYMCISLESIDLVNVNSVGPSAFQGCAVLKEVKMYSSLKYINDYAFADCPMIQYIDIPKSVVSLGAWSFVECNAAERLTFDPDCPITSIPKYCFCQLHKITEVTLPKYVSIIEQGAFYHCPELKSITISERVETIGESAFSYCMGMTEFIVHEANPNYKSIDGVLYNKEGTLLLQYPLKRGPTYVLPNTVVEIKDLAIASTVELVNFSCEANSKLSILPTLTFWYAEKLKYVQFPASLTNFSTMPFMDCPTVDYFTYCGTAVGNVKGFLVGSNIVYVHVTDEYPAQSFAGRPVKRDAFCDYHTIHLANEKKVIVEGNDNSKKIGLSLVVVGGIVVVSIIVALFVKISRKKNVSIIDEEINHSKLIADA</sequence>
<name>A0A1J4JW42_9EUKA</name>